<feature type="compositionally biased region" description="Polar residues" evidence="1">
    <location>
        <begin position="1"/>
        <end position="10"/>
    </location>
</feature>
<organism evidence="2 3">
    <name type="scientific">Proteus genomosp. 6</name>
    <dbReference type="NCBI Taxonomy" id="1311820"/>
    <lineage>
        <taxon>Bacteria</taxon>
        <taxon>Pseudomonadati</taxon>
        <taxon>Pseudomonadota</taxon>
        <taxon>Gammaproteobacteria</taxon>
        <taxon>Enterobacterales</taxon>
        <taxon>Morganellaceae</taxon>
        <taxon>Proteus</taxon>
    </lineage>
</organism>
<sequence>NAQTTANSGVSKADAAQKTANDAVSKANTAQTTANNANTNANGRVPNTRKVNGKPLSADISLTAGDVGAATPAQVSEAKTAASNAQTAANNANTNANGRVPNTRKVNGKPLSSDITLTADDVGAAKVARNSMQKFNWPNNGASPINFGRNCSGKLCIIEFNDGGNMVKSTPFIIPQDTISWMHVVVGGAGELRFNISPTKIEKVQTWYHDVVAVYVEQ</sequence>
<reference evidence="2 3" key="1">
    <citation type="submission" date="2024-04" db="EMBL/GenBank/DDBJ databases">
        <title>Role of Flies in the Dissemination of Carbapenem-Resistant Enterobacteriaceae (CRE): An Epidemiological and Genomic Study in China.</title>
        <authorList>
            <person name="Kaichao C."/>
            <person name="Zhang R."/>
            <person name="Chen S."/>
        </authorList>
    </citation>
    <scope>NUCLEOTIDE SEQUENCE [LARGE SCALE GENOMIC DNA]</scope>
    <source>
        <strain evidence="3">fly-1011</strain>
    </source>
</reference>
<evidence type="ECO:0000256" key="1">
    <source>
        <dbReference type="SAM" id="MobiDB-lite"/>
    </source>
</evidence>
<dbReference type="Proteomes" id="UP001436462">
    <property type="component" value="Unassembled WGS sequence"/>
</dbReference>
<keyword evidence="3" id="KW-1185">Reference proteome</keyword>
<feature type="region of interest" description="Disordered" evidence="1">
    <location>
        <begin position="1"/>
        <end position="55"/>
    </location>
</feature>
<dbReference type="EMBL" id="JBEEWF010000001">
    <property type="protein sequence ID" value="MEQ5346964.1"/>
    <property type="molecule type" value="Genomic_DNA"/>
</dbReference>
<evidence type="ECO:0000313" key="2">
    <source>
        <dbReference type="EMBL" id="MEQ5346964.1"/>
    </source>
</evidence>
<feature type="non-terminal residue" evidence="2">
    <location>
        <position position="1"/>
    </location>
</feature>
<gene>
    <name evidence="2" type="ORF">ABN253_02090</name>
</gene>
<name>A0ABV1L5T3_9GAMM</name>
<evidence type="ECO:0000313" key="3">
    <source>
        <dbReference type="Proteomes" id="UP001436462"/>
    </source>
</evidence>
<feature type="region of interest" description="Disordered" evidence="1">
    <location>
        <begin position="85"/>
        <end position="112"/>
    </location>
</feature>
<dbReference type="InterPro" id="IPR021793">
    <property type="entry name" value="Oprl"/>
</dbReference>
<dbReference type="Pfam" id="PF11839">
    <property type="entry name" value="Alanine_zipper"/>
    <property type="match status" value="1"/>
</dbReference>
<comment type="caution">
    <text evidence="2">The sequence shown here is derived from an EMBL/GenBank/DDBJ whole genome shotgun (WGS) entry which is preliminary data.</text>
</comment>
<feature type="compositionally biased region" description="Low complexity" evidence="1">
    <location>
        <begin position="27"/>
        <end position="42"/>
    </location>
</feature>
<accession>A0ABV1L5T3</accession>
<dbReference type="RefSeq" id="WP_349419702.1">
    <property type="nucleotide sequence ID" value="NZ_JBEEWF010000001.1"/>
</dbReference>
<feature type="compositionally biased region" description="Low complexity" evidence="1">
    <location>
        <begin position="85"/>
        <end position="97"/>
    </location>
</feature>
<protein>
    <submittedName>
        <fullName evidence="2">Alanine-zipper protein</fullName>
    </submittedName>
</protein>
<proteinExistence type="predicted"/>